<name>A0A9X4RKI3_9BACT</name>
<dbReference type="Gene3D" id="3.10.450.330">
    <property type="match status" value="1"/>
</dbReference>
<dbReference type="Gene3D" id="1.20.120.1230">
    <property type="match status" value="1"/>
</dbReference>
<evidence type="ECO:0000313" key="11">
    <source>
        <dbReference type="Proteomes" id="UP001154240"/>
    </source>
</evidence>
<dbReference type="Pfam" id="PF24862">
    <property type="entry name" value="SUS_EPBD"/>
    <property type="match status" value="1"/>
</dbReference>
<comment type="caution">
    <text evidence="10">The sequence shown here is derived from an EMBL/GenBank/DDBJ whole genome shotgun (WGS) entry which is preliminary data.</text>
</comment>
<dbReference type="Gene3D" id="3.40.50.2000">
    <property type="entry name" value="Glycogen Phosphorylase B"/>
    <property type="match status" value="2"/>
</dbReference>
<proteinExistence type="predicted"/>
<dbReference type="GO" id="GO:0005985">
    <property type="term" value="P:sucrose metabolic process"/>
    <property type="evidence" value="ECO:0007669"/>
    <property type="project" value="UniProtKB-UniRule"/>
</dbReference>
<dbReference type="InterPro" id="IPR000368">
    <property type="entry name" value="Sucrose_synth_GT-B1"/>
</dbReference>
<reference evidence="10" key="1">
    <citation type="journal article" date="2022" name="bioRxiv">
        <title>Thiovibrio frasassiensisgen. nov., sp. nov., an autotrophic, elemental sulfur disproportionating bacterium isolated from sulfidic karst sediment, and proposal of Thiovibrionaceae fam. nov.</title>
        <authorList>
            <person name="Aronson H."/>
            <person name="Thomas C."/>
            <person name="Bhattacharyya M."/>
            <person name="Eckstein S."/>
            <person name="Jensen S."/>
            <person name="Barco R."/>
            <person name="Macalady J."/>
            <person name="Amend J."/>
        </authorList>
    </citation>
    <scope>NUCLEOTIDE SEQUENCE</scope>
    <source>
        <strain evidence="10">RS19-109</strain>
    </source>
</reference>
<accession>A0A9X4RKI3</accession>
<feature type="domain" description="Sucrose synthase EPBD" evidence="9">
    <location>
        <begin position="146"/>
        <end position="234"/>
    </location>
</feature>
<keyword evidence="3 10" id="KW-0328">Glycosyltransferase</keyword>
<sequence length="798" mass="91436">MPDTLANFIDEQEIPLLLDFLFSIPAPESSILLRNDILLAFEIWAGEQGKGEELPGSWRFLRKVQEILCLQEERIVVYRHRKASCRIYAIRQESEQLLPLSARNFLAVKERLVNPNLPAQQRTMELNLAPFYDYGPSLKDPNTIGHGIKHLNRYLSTNLASQPDKWQKALYEFLKLHQLHGVQLLLDGGKIRNVEDLENALEYGMDMVERASGREDMSRLQKKLGHLGFLAGWGSSPERIIETMHLLQDIIEQPNEETIEEFLARIPMVSKVALISPHGWFAQENVLGRPDTGGQVVYVLDQAKALEQFLAEDLRNSGLDIDPMILIVTRLIPENEGTTSNQRLEKVWQTKNVWILRVPFRDADNEVVGHWLSRFRVWPYLDQFAIDVEEELRQEFGGRPDLIVGNYSDGNLVATLLSQNMGVTQSTIAHALEKSKYLFSDLHWENFEGEYHFSVQFMADLMAMNLADFIISSTSQEIIGTDQVIGQYESYQFFTMPGLLNVTSGINLFHPRFNVIPPGVDPATFFPNSQHKRRDQKASRELEELLFGREDQDCLGCLARPELPPIFSIARLDRIKNLTGLVEAYGKNRELRERANLIVIASVVDPERSRDGEEAAEIRKMHRILEEYDLHSSVRWVGKLLDKRATGEAYRIMADRQGVFVQPALFEAFGLTILEAMHSGLPVFVTMFGGPVEIVEHEKSGFLINPTNHEAMSAHLADFFIRCTESPKYWATIAKAGLKRAQSNFTWELYCRKLTRLAKVHGFWRYSQSEHAKTRMAQCWNQLYHLYIKARAAAIDRQ</sequence>
<evidence type="ECO:0000256" key="5">
    <source>
        <dbReference type="ARBA" id="ARBA00049030"/>
    </source>
</evidence>
<dbReference type="Pfam" id="PF00534">
    <property type="entry name" value="Glycos_transf_1"/>
    <property type="match status" value="1"/>
</dbReference>
<dbReference type="GO" id="GO:0016157">
    <property type="term" value="F:sucrose synthase activity"/>
    <property type="evidence" value="ECO:0007669"/>
    <property type="project" value="UniProtKB-UniRule"/>
</dbReference>
<comment type="catalytic activity">
    <reaction evidence="5">
        <text>an NDP-alpha-D-glucose + D-fructose = a ribonucleoside 5'-diphosphate + sucrose + H(+)</text>
        <dbReference type="Rhea" id="RHEA:16241"/>
        <dbReference type="ChEBI" id="CHEBI:15378"/>
        <dbReference type="ChEBI" id="CHEBI:17992"/>
        <dbReference type="ChEBI" id="CHEBI:37721"/>
        <dbReference type="ChEBI" id="CHEBI:57930"/>
        <dbReference type="ChEBI" id="CHEBI:76533"/>
        <dbReference type="EC" id="2.4.1.13"/>
    </reaction>
</comment>
<evidence type="ECO:0000256" key="2">
    <source>
        <dbReference type="ARBA" id="ARBA00020955"/>
    </source>
</evidence>
<organism evidence="10 11">
    <name type="scientific">Thiovibrio frasassiensis</name>
    <dbReference type="NCBI Taxonomy" id="2984131"/>
    <lineage>
        <taxon>Bacteria</taxon>
        <taxon>Pseudomonadati</taxon>
        <taxon>Thermodesulfobacteriota</taxon>
        <taxon>Desulfobulbia</taxon>
        <taxon>Desulfobulbales</taxon>
        <taxon>Thiovibrionaceae</taxon>
        <taxon>Thiovibrio</taxon>
    </lineage>
</organism>
<dbReference type="Pfam" id="PF00862">
    <property type="entry name" value="GT-B_Sucrose_synth"/>
    <property type="match status" value="1"/>
</dbReference>
<gene>
    <name evidence="10" type="ORF">OLX77_00665</name>
</gene>
<reference evidence="10" key="2">
    <citation type="submission" date="2022-10" db="EMBL/GenBank/DDBJ databases">
        <authorList>
            <person name="Aronson H.S."/>
        </authorList>
    </citation>
    <scope>NUCLEOTIDE SEQUENCE</scope>
    <source>
        <strain evidence="10">RS19-109</strain>
    </source>
</reference>
<dbReference type="EC" id="2.4.1.13" evidence="1 6"/>
<dbReference type="EMBL" id="JAPHEH010000001">
    <property type="protein sequence ID" value="MDG4474669.1"/>
    <property type="molecule type" value="Genomic_DNA"/>
</dbReference>
<evidence type="ECO:0000259" key="9">
    <source>
        <dbReference type="Pfam" id="PF24862"/>
    </source>
</evidence>
<keyword evidence="11" id="KW-1185">Reference proteome</keyword>
<evidence type="ECO:0000259" key="8">
    <source>
        <dbReference type="Pfam" id="PF00862"/>
    </source>
</evidence>
<dbReference type="SUPFAM" id="SSF53756">
    <property type="entry name" value="UDP-Glycosyltransferase/glycogen phosphorylase"/>
    <property type="match status" value="1"/>
</dbReference>
<evidence type="ECO:0000256" key="4">
    <source>
        <dbReference type="ARBA" id="ARBA00022679"/>
    </source>
</evidence>
<evidence type="ECO:0000256" key="1">
    <source>
        <dbReference type="ARBA" id="ARBA00012540"/>
    </source>
</evidence>
<feature type="domain" description="Glycosyl transferase family 1" evidence="7">
    <location>
        <begin position="565"/>
        <end position="733"/>
    </location>
</feature>
<protein>
    <recommendedName>
        <fullName evidence="2 6">Sucrose synthase</fullName>
        <ecNumber evidence="1 6">2.4.1.13</ecNumber>
    </recommendedName>
</protein>
<dbReference type="RefSeq" id="WP_307631650.1">
    <property type="nucleotide sequence ID" value="NZ_JAPHEH010000001.1"/>
</dbReference>
<dbReference type="InterPro" id="IPR012820">
    <property type="entry name" value="Sucrose_synthase_pln/cyn"/>
</dbReference>
<evidence type="ECO:0000256" key="6">
    <source>
        <dbReference type="NCBIfam" id="TIGR02470"/>
    </source>
</evidence>
<dbReference type="PANTHER" id="PTHR45839:SF7">
    <property type="entry name" value="SUCROSE SYNTHASE 1"/>
    <property type="match status" value="1"/>
</dbReference>
<feature type="domain" description="Sucrose synthase first GT-B" evidence="8">
    <location>
        <begin position="258"/>
        <end position="547"/>
    </location>
</feature>
<dbReference type="InterPro" id="IPR001296">
    <property type="entry name" value="Glyco_trans_1"/>
</dbReference>
<dbReference type="PANTHER" id="PTHR45839">
    <property type="match status" value="1"/>
</dbReference>
<evidence type="ECO:0000256" key="3">
    <source>
        <dbReference type="ARBA" id="ARBA00022676"/>
    </source>
</evidence>
<dbReference type="NCBIfam" id="TIGR02470">
    <property type="entry name" value="sucr_synth"/>
    <property type="match status" value="1"/>
</dbReference>
<evidence type="ECO:0000313" key="10">
    <source>
        <dbReference type="EMBL" id="MDG4474669.1"/>
    </source>
</evidence>
<dbReference type="AlphaFoldDB" id="A0A9X4RKI3"/>
<dbReference type="Proteomes" id="UP001154240">
    <property type="component" value="Unassembled WGS sequence"/>
</dbReference>
<dbReference type="InterPro" id="IPR056736">
    <property type="entry name" value="SUS_EPBD"/>
</dbReference>
<keyword evidence="4 10" id="KW-0808">Transferase</keyword>
<evidence type="ECO:0000259" key="7">
    <source>
        <dbReference type="Pfam" id="PF00534"/>
    </source>
</evidence>